<dbReference type="PANTHER" id="PTHR11280">
    <property type="entry name" value="GLUCOSAMINE-6-PHOSPHATE ISOMERASE"/>
    <property type="match status" value="1"/>
</dbReference>
<dbReference type="Pfam" id="PF01182">
    <property type="entry name" value="Glucosamine_iso"/>
    <property type="match status" value="1"/>
</dbReference>
<accession>A0A6N2YBF1</accession>
<name>A0A6N2YBF1_9ENTR</name>
<dbReference type="NCBIfam" id="NF007291">
    <property type="entry name" value="PRK09762.1"/>
    <property type="match status" value="1"/>
</dbReference>
<dbReference type="PANTHER" id="PTHR11280:SF5">
    <property type="entry name" value="GLUCOSAMINE-6-PHOSPHATE ISOMERASE"/>
    <property type="match status" value="1"/>
</dbReference>
<dbReference type="AlphaFoldDB" id="A0A6N2YBF1"/>
<dbReference type="EC" id="3.5.99.6" evidence="3"/>
<dbReference type="GO" id="GO:0042802">
    <property type="term" value="F:identical protein binding"/>
    <property type="evidence" value="ECO:0007669"/>
    <property type="project" value="TreeGrafter"/>
</dbReference>
<dbReference type="GO" id="GO:0005975">
    <property type="term" value="P:carbohydrate metabolic process"/>
    <property type="evidence" value="ECO:0007669"/>
    <property type="project" value="InterPro"/>
</dbReference>
<sequence>MAEMIFKGCADYQSLSEYTSQYLLDVIRAKPTATICLATGGSPALAYSLFVEQVKRQQLDASHVTFVKLDEWAGVPLNAPGTCETFLRQHLLTPLGIDENHYISFDTEGSAEHACEQVTHQIRQRGGLDLCLLGLGKNGHLGLNEPAKSLEPFTHVAQLDERTQGHAMLKALSAPVTQGVTLGLKEILAAKAILFLVTGEGKQQAFSEFLTRKVSTQLPASFLWLHQHVTCLYDESVC</sequence>
<dbReference type="InterPro" id="IPR037171">
    <property type="entry name" value="NagB/RpiA_transferase-like"/>
</dbReference>
<protein>
    <submittedName>
        <fullName evidence="3">Glucosamine-6-phosphate deaminase 1</fullName>
        <ecNumber evidence="3">3.5.99.6</ecNumber>
    </submittedName>
</protein>
<dbReference type="GO" id="GO:0006046">
    <property type="term" value="P:N-acetylglucosamine catabolic process"/>
    <property type="evidence" value="ECO:0007669"/>
    <property type="project" value="TreeGrafter"/>
</dbReference>
<dbReference type="GO" id="GO:0019262">
    <property type="term" value="P:N-acetylneuraminate catabolic process"/>
    <property type="evidence" value="ECO:0007669"/>
    <property type="project" value="TreeGrafter"/>
</dbReference>
<proteinExistence type="predicted"/>
<feature type="domain" description="Glucosamine/galactosamine-6-phosphate isomerase" evidence="2">
    <location>
        <begin position="13"/>
        <end position="224"/>
    </location>
</feature>
<evidence type="ECO:0000256" key="1">
    <source>
        <dbReference type="ARBA" id="ARBA00022801"/>
    </source>
</evidence>
<dbReference type="GO" id="GO:0006043">
    <property type="term" value="P:glucosamine catabolic process"/>
    <property type="evidence" value="ECO:0007669"/>
    <property type="project" value="TreeGrafter"/>
</dbReference>
<keyword evidence="1 3" id="KW-0378">Hydrolase</keyword>
<gene>
    <name evidence="3" type="primary">nagB_1</name>
    <name evidence="3" type="ORF">EMLFYP7_00078</name>
</gene>
<evidence type="ECO:0000313" key="3">
    <source>
        <dbReference type="EMBL" id="VYT63090.1"/>
    </source>
</evidence>
<dbReference type="InterPro" id="IPR004547">
    <property type="entry name" value="Glucosamine6P_isomerase"/>
</dbReference>
<reference evidence="3" key="1">
    <citation type="submission" date="2019-11" db="EMBL/GenBank/DDBJ databases">
        <authorList>
            <person name="Feng L."/>
        </authorList>
    </citation>
    <scope>NUCLEOTIDE SEQUENCE</scope>
    <source>
        <strain evidence="3">EMassiliensisLFYP7</strain>
    </source>
</reference>
<dbReference type="InterPro" id="IPR018321">
    <property type="entry name" value="Glucosamine6P_isomerase_CS"/>
</dbReference>
<dbReference type="PROSITE" id="PS01161">
    <property type="entry name" value="GLC_GALNAC_ISOMERASE"/>
    <property type="match status" value="1"/>
</dbReference>
<dbReference type="InterPro" id="IPR006148">
    <property type="entry name" value="Glc/Gal-6P_isomerase"/>
</dbReference>
<dbReference type="Gene3D" id="3.40.50.1360">
    <property type="match status" value="1"/>
</dbReference>
<dbReference type="EMBL" id="CACRTZ010000001">
    <property type="protein sequence ID" value="VYT63090.1"/>
    <property type="molecule type" value="Genomic_DNA"/>
</dbReference>
<evidence type="ECO:0000259" key="2">
    <source>
        <dbReference type="Pfam" id="PF01182"/>
    </source>
</evidence>
<dbReference type="GO" id="GO:0005829">
    <property type="term" value="C:cytosol"/>
    <property type="evidence" value="ECO:0007669"/>
    <property type="project" value="TreeGrafter"/>
</dbReference>
<organism evidence="3">
    <name type="scientific">Phytobacter massiliensis</name>
    <dbReference type="NCBI Taxonomy" id="1485952"/>
    <lineage>
        <taxon>Bacteria</taxon>
        <taxon>Pseudomonadati</taxon>
        <taxon>Pseudomonadota</taxon>
        <taxon>Gammaproteobacteria</taxon>
        <taxon>Enterobacterales</taxon>
        <taxon>Enterobacteriaceae</taxon>
        <taxon>Phytobacter</taxon>
    </lineage>
</organism>
<dbReference type="GO" id="GO:0004342">
    <property type="term" value="F:glucosamine-6-phosphate deaminase activity"/>
    <property type="evidence" value="ECO:0007669"/>
    <property type="project" value="UniProtKB-EC"/>
</dbReference>
<dbReference type="SUPFAM" id="SSF100950">
    <property type="entry name" value="NagB/RpiA/CoA transferase-like"/>
    <property type="match status" value="1"/>
</dbReference>